<dbReference type="Pfam" id="PF02911">
    <property type="entry name" value="Formyl_trans_C"/>
    <property type="match status" value="1"/>
</dbReference>
<dbReference type="SUPFAM" id="SSF52096">
    <property type="entry name" value="ClpP/crotonase"/>
    <property type="match status" value="1"/>
</dbReference>
<reference evidence="3 4" key="1">
    <citation type="journal article" date="2013" name="PLoS Genet.">
        <title>Genomic mechanisms accounting for the adaptation to parasitism in nematode-trapping fungi.</title>
        <authorList>
            <person name="Meerupati T."/>
            <person name="Andersson K.M."/>
            <person name="Friman E."/>
            <person name="Kumar D."/>
            <person name="Tunlid A."/>
            <person name="Ahren D."/>
        </authorList>
    </citation>
    <scope>NUCLEOTIDE SEQUENCE [LARGE SCALE GENOMIC DNA]</scope>
    <source>
        <strain evidence="3 4">CBS 200.50</strain>
    </source>
</reference>
<dbReference type="InterPro" id="IPR029045">
    <property type="entry name" value="ClpP/crotonase-like_dom_sf"/>
</dbReference>
<dbReference type="PANTHER" id="PTHR43388:SF1">
    <property type="entry name" value="HYDROGENASE MATURATION FACTOR HOXX"/>
    <property type="match status" value="1"/>
</dbReference>
<dbReference type="HOGENOM" id="CLU_008537_1_0_1"/>
<feature type="domain" description="Formyl transferase C-terminal" evidence="2">
    <location>
        <begin position="215"/>
        <end position="311"/>
    </location>
</feature>
<dbReference type="InterPro" id="IPR001753">
    <property type="entry name" value="Enoyl-CoA_hydra/iso"/>
</dbReference>
<gene>
    <name evidence="3" type="ORF">H072_11408</name>
</gene>
<dbReference type="OMA" id="GFDPSYH"/>
<dbReference type="Gene3D" id="3.90.226.10">
    <property type="entry name" value="2-enoyl-CoA Hydratase, Chain A, domain 1"/>
    <property type="match status" value="1"/>
</dbReference>
<dbReference type="eggNOG" id="ENOG502QVN5">
    <property type="taxonomic scope" value="Eukaryota"/>
</dbReference>
<dbReference type="InterPro" id="IPR005793">
    <property type="entry name" value="Formyl_trans_C"/>
</dbReference>
<proteinExistence type="predicted"/>
<dbReference type="SUPFAM" id="SSF53328">
    <property type="entry name" value="Formyltransferase"/>
    <property type="match status" value="1"/>
</dbReference>
<feature type="compositionally biased region" description="Polar residues" evidence="1">
    <location>
        <begin position="718"/>
        <end position="732"/>
    </location>
</feature>
<dbReference type="GO" id="GO:0003824">
    <property type="term" value="F:catalytic activity"/>
    <property type="evidence" value="ECO:0007669"/>
    <property type="project" value="InterPro"/>
</dbReference>
<dbReference type="PANTHER" id="PTHR43388">
    <property type="entry name" value="HYDROGENASE MATURATION FACTOR HOXX"/>
    <property type="match status" value="1"/>
</dbReference>
<comment type="caution">
    <text evidence="3">The sequence shown here is derived from an EMBL/GenBank/DDBJ whole genome shotgun (WGS) entry which is preliminary data.</text>
</comment>
<dbReference type="AlphaFoldDB" id="S8B867"/>
<dbReference type="OrthoDB" id="5126881at2759"/>
<reference evidence="4" key="2">
    <citation type="submission" date="2013-04" db="EMBL/GenBank/DDBJ databases">
        <title>Genomic mechanisms accounting for the adaptation to parasitism in nematode-trapping fungi.</title>
        <authorList>
            <person name="Ahren D.G."/>
        </authorList>
    </citation>
    <scope>NUCLEOTIDE SEQUENCE [LARGE SCALE GENOMIC DNA]</scope>
    <source>
        <strain evidence="4">CBS 200.50</strain>
    </source>
</reference>
<dbReference type="Gene3D" id="3.40.50.12230">
    <property type="match status" value="1"/>
</dbReference>
<organism evidence="3 4">
    <name type="scientific">Dactylellina haptotyla (strain CBS 200.50)</name>
    <name type="common">Nematode-trapping fungus</name>
    <name type="synonym">Monacrosporium haptotylum</name>
    <dbReference type="NCBI Taxonomy" id="1284197"/>
    <lineage>
        <taxon>Eukaryota</taxon>
        <taxon>Fungi</taxon>
        <taxon>Dikarya</taxon>
        <taxon>Ascomycota</taxon>
        <taxon>Pezizomycotina</taxon>
        <taxon>Orbiliomycetes</taxon>
        <taxon>Orbiliales</taxon>
        <taxon>Orbiliaceae</taxon>
        <taxon>Dactylellina</taxon>
    </lineage>
</organism>
<dbReference type="CDD" id="cd06558">
    <property type="entry name" value="crotonase-like"/>
    <property type="match status" value="1"/>
</dbReference>
<evidence type="ECO:0000256" key="1">
    <source>
        <dbReference type="SAM" id="MobiDB-lite"/>
    </source>
</evidence>
<feature type="region of interest" description="Disordered" evidence="1">
    <location>
        <begin position="706"/>
        <end position="732"/>
    </location>
</feature>
<name>S8B867_DACHA</name>
<dbReference type="InterPro" id="IPR036477">
    <property type="entry name" value="Formyl_transf_N_sf"/>
</dbReference>
<evidence type="ECO:0000313" key="3">
    <source>
        <dbReference type="EMBL" id="EPS35213.1"/>
    </source>
</evidence>
<dbReference type="InterPro" id="IPR047180">
    <property type="entry name" value="HoxX-like"/>
</dbReference>
<dbReference type="CDD" id="cd08701">
    <property type="entry name" value="FMT_C_HypX"/>
    <property type="match status" value="1"/>
</dbReference>
<dbReference type="EMBL" id="AQGS01001233">
    <property type="protein sequence ID" value="EPS35213.1"/>
    <property type="molecule type" value="Genomic_DNA"/>
</dbReference>
<dbReference type="STRING" id="1284197.S8B867"/>
<dbReference type="CDD" id="cd08650">
    <property type="entry name" value="FMT_core_HypX_N"/>
    <property type="match status" value="1"/>
</dbReference>
<sequence length="732" mass="80730">MKILFLCTAHNSLSQRLYLALSPSHEVTIEYALSDALMTTATQLANPDLIICPFLTTRVPKEVYGKYLTLIIHPGPAGDAGPSALDWLLMGDDGSEENVEKLLENLDGECKPGRPHWGVTILQAIEVFDAGPVWAWEQFPIDIDQVGLTKSELYRGPVSRAAISACITAIQRIQQAAVDGPVSPNLKANPDFKKLSAQAQLPFQGGKVHDRPLLKASQRDIDITKHTAKQISRRIRSGDSQPGSLSRLLGPNLYLYGGIIEDCPDGPNPGAYPAAAPGTVVALRNEAICLKTCDGRGIWITHIRRPKRAQDAALWPKVPAVSGLLDLGLLQKDQISRLEWCLPDDWSKSPYSTPQEIWIDFVGYPKQGSVVYVYFDFYNGAMSTSQCSQLIEAFEYILARHARGVPVTAVVLMGGAYFSNGIALNVIEAAKDASQESWQNINRIDDVVFYLLHKFPAASIQTFAAIRGNAAAGGVALAAACDVVIAGADIVLNPAYRGIGLYGSEYHSLSYLGRCGEDKSREILKSMMPLSPFEARAIGLVDHVFPGHGAVLDKRVRNHMNVVVRSGGLGKVKPWKKNVDLTLENLAKARANELGEMALDFWSARASRYHTRRFDFVRKVKAKHTPLRFARHRRMDQGVQDEEERDTFDQVAHYERMREEQLWLKLCQRLEESENGERSRVPLLRVLTDSTDKSASGDTVFSCYYSSSSPELVSTPSDVLSNPGRTSNTGSR</sequence>
<protein>
    <recommendedName>
        <fullName evidence="2">Formyl transferase C-terminal domain-containing protein</fullName>
    </recommendedName>
</protein>
<dbReference type="InterPro" id="IPR011034">
    <property type="entry name" value="Formyl_transferase-like_C_sf"/>
</dbReference>
<dbReference type="Pfam" id="PF00378">
    <property type="entry name" value="ECH_1"/>
    <property type="match status" value="1"/>
</dbReference>
<dbReference type="SUPFAM" id="SSF50486">
    <property type="entry name" value="FMT C-terminal domain-like"/>
    <property type="match status" value="1"/>
</dbReference>
<evidence type="ECO:0000313" key="4">
    <source>
        <dbReference type="Proteomes" id="UP000015100"/>
    </source>
</evidence>
<keyword evidence="4" id="KW-1185">Reference proteome</keyword>
<evidence type="ECO:0000259" key="2">
    <source>
        <dbReference type="Pfam" id="PF02911"/>
    </source>
</evidence>
<feature type="compositionally biased region" description="Low complexity" evidence="1">
    <location>
        <begin position="706"/>
        <end position="717"/>
    </location>
</feature>
<accession>S8B867</accession>
<dbReference type="Proteomes" id="UP000015100">
    <property type="component" value="Unassembled WGS sequence"/>
</dbReference>